<keyword evidence="4" id="KW-1185">Reference proteome</keyword>
<evidence type="ECO:0000259" key="2">
    <source>
        <dbReference type="Pfam" id="PF21031"/>
    </source>
</evidence>
<feature type="repeat" description="WD" evidence="1">
    <location>
        <begin position="249"/>
        <end position="282"/>
    </location>
</feature>
<comment type="caution">
    <text evidence="3">The sequence shown here is derived from an EMBL/GenBank/DDBJ whole genome shotgun (WGS) entry which is preliminary data.</text>
</comment>
<evidence type="ECO:0000313" key="3">
    <source>
        <dbReference type="EMBL" id="GMH85298.1"/>
    </source>
</evidence>
<dbReference type="InterPro" id="IPR015943">
    <property type="entry name" value="WD40/YVTN_repeat-like_dom_sf"/>
</dbReference>
<reference evidence="4" key="1">
    <citation type="journal article" date="2023" name="Commun. Biol.">
        <title>Genome analysis of Parmales, the sister group of diatoms, reveals the evolutionary specialization of diatoms from phago-mixotrophs to photoautotrophs.</title>
        <authorList>
            <person name="Ban H."/>
            <person name="Sato S."/>
            <person name="Yoshikawa S."/>
            <person name="Yamada K."/>
            <person name="Nakamura Y."/>
            <person name="Ichinomiya M."/>
            <person name="Sato N."/>
            <person name="Blanc-Mathieu R."/>
            <person name="Endo H."/>
            <person name="Kuwata A."/>
            <person name="Ogata H."/>
        </authorList>
    </citation>
    <scope>NUCLEOTIDE SEQUENCE [LARGE SCALE GENOMIC DNA]</scope>
    <source>
        <strain evidence="4">NIES 3701</strain>
    </source>
</reference>
<evidence type="ECO:0000256" key="1">
    <source>
        <dbReference type="PROSITE-ProRule" id="PRU00221"/>
    </source>
</evidence>
<accession>A0A9W7BEJ0</accession>
<dbReference type="InterPro" id="IPR036322">
    <property type="entry name" value="WD40_repeat_dom_sf"/>
</dbReference>
<dbReference type="AlphaFoldDB" id="A0A9W7BEJ0"/>
<sequence>MPPSAPGPVTYSRKSQMAHPLRHSPSLIPNNLTSHGSNVAYCRGDAVIVSSYGENKLTSLPFGDKVQVKGVKYLDFGWVCVLAVCMIDGFQLWSNEGSRMLYFHPVRPSSDSESCYVRGCSVITDHNEFLIGDSSGAMHTFLCSQSTSRGLSVKNTKSIREHGSAISDIASGGGYVASADDRGNFCVFDVNVSEPTGGHNLMSKRLFITSEKSFPCGSIECVGSVLIAGFSSGHLKFFDLGSGECFVEVAAHSRCISAVCLNEEAGLVATASEDCVLNVWKVPDSPSDGSQVDLTFTEYIPDRQLTGVTFLTDGHGENKMLASSYDSDTLDVWKEIRS</sequence>
<dbReference type="InterPro" id="IPR001680">
    <property type="entry name" value="WD40_rpt"/>
</dbReference>
<dbReference type="EMBL" id="BRXY01000301">
    <property type="protein sequence ID" value="GMH85298.1"/>
    <property type="molecule type" value="Genomic_DNA"/>
</dbReference>
<dbReference type="SUPFAM" id="SSF50978">
    <property type="entry name" value="WD40 repeat-like"/>
    <property type="match status" value="1"/>
</dbReference>
<keyword evidence="1" id="KW-0853">WD repeat</keyword>
<proteinExistence type="predicted"/>
<dbReference type="OrthoDB" id="756370at2759"/>
<feature type="domain" description="WD repeat-containing protein 54 beta-propeller" evidence="2">
    <location>
        <begin position="79"/>
        <end position="326"/>
    </location>
</feature>
<organism evidence="3 4">
    <name type="scientific">Triparma strigata</name>
    <dbReference type="NCBI Taxonomy" id="1606541"/>
    <lineage>
        <taxon>Eukaryota</taxon>
        <taxon>Sar</taxon>
        <taxon>Stramenopiles</taxon>
        <taxon>Ochrophyta</taxon>
        <taxon>Bolidophyceae</taxon>
        <taxon>Parmales</taxon>
        <taxon>Triparmaceae</taxon>
        <taxon>Triparma</taxon>
    </lineage>
</organism>
<dbReference type="Proteomes" id="UP001165085">
    <property type="component" value="Unassembled WGS sequence"/>
</dbReference>
<dbReference type="SMART" id="SM00320">
    <property type="entry name" value="WD40"/>
    <property type="match status" value="2"/>
</dbReference>
<protein>
    <recommendedName>
        <fullName evidence="2">WD repeat-containing protein 54 beta-propeller domain-containing protein</fullName>
    </recommendedName>
</protein>
<dbReference type="PROSITE" id="PS50082">
    <property type="entry name" value="WD_REPEATS_2"/>
    <property type="match status" value="1"/>
</dbReference>
<name>A0A9W7BEJ0_9STRA</name>
<dbReference type="InterPro" id="IPR049546">
    <property type="entry name" value="WDR54_beta_prop"/>
</dbReference>
<evidence type="ECO:0000313" key="4">
    <source>
        <dbReference type="Proteomes" id="UP001165085"/>
    </source>
</evidence>
<dbReference type="Gene3D" id="2.130.10.10">
    <property type="entry name" value="YVTN repeat-like/Quinoprotein amine dehydrogenase"/>
    <property type="match status" value="1"/>
</dbReference>
<dbReference type="Pfam" id="PF21031">
    <property type="entry name" value="WDR54"/>
    <property type="match status" value="1"/>
</dbReference>
<gene>
    <name evidence="3" type="ORF">TrST_g7609</name>
</gene>